<evidence type="ECO:0000256" key="2">
    <source>
        <dbReference type="ARBA" id="ARBA00007092"/>
    </source>
</evidence>
<comment type="cofactor">
    <cofactor evidence="7">
        <name>Mg(2+)</name>
        <dbReference type="ChEBI" id="CHEBI:18420"/>
    </cofactor>
    <cofactor evidence="7">
        <name>Mn(2+)</name>
        <dbReference type="ChEBI" id="CHEBI:29035"/>
    </cofactor>
    <text evidence="7">Probably binds two magnesium or manganese ions per subunit.</text>
</comment>
<dbReference type="InterPro" id="IPR036691">
    <property type="entry name" value="Endo/exonu/phosph_ase_sf"/>
</dbReference>
<dbReference type="Pfam" id="PF03372">
    <property type="entry name" value="Exo_endo_phos"/>
    <property type="match status" value="1"/>
</dbReference>
<comment type="similarity">
    <text evidence="2">Belongs to the DNA repair enzymes AP/ExoA family.</text>
</comment>
<evidence type="ECO:0000256" key="5">
    <source>
        <dbReference type="ARBA" id="ARBA00022842"/>
    </source>
</evidence>
<dbReference type="InterPro" id="IPR004808">
    <property type="entry name" value="AP_endonuc_1"/>
</dbReference>
<evidence type="ECO:0000256" key="4">
    <source>
        <dbReference type="ARBA" id="ARBA00022801"/>
    </source>
</evidence>
<sequence length="254" mass="30062">MKLRIFSWNVNGIRAISKKNVFEWLDEYKPNILALQEIKATEEQIPKLFEYFYTNRIVNSGRLKNQSGVLTYSNIDFVSNDFCENIDDRLEGRIIEHNIKDVCIFNVYIPNGKASKERLQYKLEFYEKLLYHSSDLIKKGKSVIICGDFNTAHKDIDLKQTKILNRSGFTEKEREYLEKFFELGFIDSYRYIHGSKKNSYTWWSYRSKGREKNEGWRIDYILVSDDLKDKIIDAFILNEVFGSDHCPIGIEIKL</sequence>
<evidence type="ECO:0000256" key="8">
    <source>
        <dbReference type="PIRSR" id="PIRSR604808-3"/>
    </source>
</evidence>
<dbReference type="PANTHER" id="PTHR22748">
    <property type="entry name" value="AP ENDONUCLEASE"/>
    <property type="match status" value="1"/>
</dbReference>
<feature type="binding site" evidence="7">
    <location>
        <position position="9"/>
    </location>
    <ligand>
        <name>Mg(2+)</name>
        <dbReference type="ChEBI" id="CHEBI:18420"/>
        <label>1</label>
    </ligand>
</feature>
<dbReference type="GO" id="GO:0008081">
    <property type="term" value="F:phosphoric diester hydrolase activity"/>
    <property type="evidence" value="ECO:0007669"/>
    <property type="project" value="TreeGrafter"/>
</dbReference>
<protein>
    <submittedName>
        <fullName evidence="10">Exodeoxyribonuclease III</fullName>
    </submittedName>
</protein>
<feature type="binding site" evidence="7">
    <location>
        <position position="244"/>
    </location>
    <ligand>
        <name>Mg(2+)</name>
        <dbReference type="ChEBI" id="CHEBI:18420"/>
        <label>1</label>
    </ligand>
</feature>
<dbReference type="PROSITE" id="PS51435">
    <property type="entry name" value="AP_NUCLEASE_F1_4"/>
    <property type="match status" value="1"/>
</dbReference>
<dbReference type="GO" id="GO:0003906">
    <property type="term" value="F:DNA-(apurinic or apyrimidinic site) endonuclease activity"/>
    <property type="evidence" value="ECO:0007669"/>
    <property type="project" value="TreeGrafter"/>
</dbReference>
<feature type="active site" evidence="6">
    <location>
        <position position="108"/>
    </location>
</feature>
<dbReference type="GO" id="GO:0003677">
    <property type="term" value="F:DNA binding"/>
    <property type="evidence" value="ECO:0007669"/>
    <property type="project" value="InterPro"/>
</dbReference>
<dbReference type="GO" id="GO:0006284">
    <property type="term" value="P:base-excision repair"/>
    <property type="evidence" value="ECO:0007669"/>
    <property type="project" value="TreeGrafter"/>
</dbReference>
<keyword evidence="3 7" id="KW-0479">Metal-binding</keyword>
<dbReference type="RefSeq" id="WP_114840647.1">
    <property type="nucleotide sequence ID" value="NZ_CP031219.1"/>
</dbReference>
<keyword evidence="7" id="KW-0464">Manganese</keyword>
<evidence type="ECO:0000256" key="6">
    <source>
        <dbReference type="PIRSR" id="PIRSR604808-1"/>
    </source>
</evidence>
<dbReference type="GO" id="GO:0008311">
    <property type="term" value="F:double-stranded DNA 3'-5' DNA exonuclease activity"/>
    <property type="evidence" value="ECO:0007669"/>
    <property type="project" value="TreeGrafter"/>
</dbReference>
<feature type="binding site" evidence="7">
    <location>
        <position position="150"/>
    </location>
    <ligand>
        <name>Mg(2+)</name>
        <dbReference type="ChEBI" id="CHEBI:18420"/>
        <label>1</label>
    </ligand>
</feature>
<feature type="site" description="Transition state stabilizer" evidence="8">
    <location>
        <position position="150"/>
    </location>
</feature>
<keyword evidence="11" id="KW-1185">Reference proteome</keyword>
<evidence type="ECO:0000313" key="11">
    <source>
        <dbReference type="Proteomes" id="UP000290092"/>
    </source>
</evidence>
<dbReference type="GO" id="GO:0046872">
    <property type="term" value="F:metal ion binding"/>
    <property type="evidence" value="ECO:0007669"/>
    <property type="project" value="UniProtKB-KW"/>
</dbReference>
<dbReference type="PANTHER" id="PTHR22748:SF6">
    <property type="entry name" value="DNA-(APURINIC OR APYRIMIDINIC SITE) ENDONUCLEASE"/>
    <property type="match status" value="1"/>
</dbReference>
<dbReference type="InterPro" id="IPR020848">
    <property type="entry name" value="AP_endonuclease_F1_CS"/>
</dbReference>
<dbReference type="PROSITE" id="PS00728">
    <property type="entry name" value="AP_NUCLEASE_F1_3"/>
    <property type="match status" value="1"/>
</dbReference>
<gene>
    <name evidence="10" type="primary">xth</name>
    <name evidence="10" type="ORF">CP985_04180</name>
</gene>
<feature type="binding site" evidence="7">
    <location>
        <position position="245"/>
    </location>
    <ligand>
        <name>Mg(2+)</name>
        <dbReference type="ChEBI" id="CHEBI:18420"/>
        <label>1</label>
    </ligand>
</feature>
<dbReference type="NCBIfam" id="TIGR00633">
    <property type="entry name" value="xth"/>
    <property type="match status" value="1"/>
</dbReference>
<keyword evidence="5 7" id="KW-0460">Magnesium</keyword>
<feature type="active site" description="Proton donor/acceptor" evidence="6">
    <location>
        <position position="148"/>
    </location>
</feature>
<feature type="active site" description="Proton acceptor" evidence="6">
    <location>
        <position position="245"/>
    </location>
</feature>
<feature type="binding site" evidence="7">
    <location>
        <position position="37"/>
    </location>
    <ligand>
        <name>Mg(2+)</name>
        <dbReference type="ChEBI" id="CHEBI:18420"/>
        <label>1</label>
    </ligand>
</feature>
<reference evidence="10 11" key="1">
    <citation type="submission" date="2017-09" db="EMBL/GenBank/DDBJ databases">
        <title>Genomics of the genus Arcobacter.</title>
        <authorList>
            <person name="Perez-Cataluna A."/>
            <person name="Figueras M.J."/>
            <person name="Salas-Masso N."/>
        </authorList>
    </citation>
    <scope>NUCLEOTIDE SEQUENCE [LARGE SCALE GENOMIC DNA]</scope>
    <source>
        <strain evidence="10 11">CECT 7386</strain>
    </source>
</reference>
<dbReference type="NCBIfam" id="TIGR00195">
    <property type="entry name" value="exoDNase_III"/>
    <property type="match status" value="1"/>
</dbReference>
<evidence type="ECO:0000256" key="7">
    <source>
        <dbReference type="PIRSR" id="PIRSR604808-2"/>
    </source>
</evidence>
<comment type="cofactor">
    <cofactor evidence="1">
        <name>Mn(2+)</name>
        <dbReference type="ChEBI" id="CHEBI:29035"/>
    </cofactor>
</comment>
<dbReference type="Gene3D" id="3.60.10.10">
    <property type="entry name" value="Endonuclease/exonuclease/phosphatase"/>
    <property type="match status" value="1"/>
</dbReference>
<dbReference type="Proteomes" id="UP000290092">
    <property type="component" value="Unassembled WGS sequence"/>
</dbReference>
<keyword evidence="4" id="KW-0378">Hydrolase</keyword>
<organism evidence="10 11">
    <name type="scientific">Malaciobacter mytili LMG 24559</name>
    <dbReference type="NCBI Taxonomy" id="1032238"/>
    <lineage>
        <taxon>Bacteria</taxon>
        <taxon>Pseudomonadati</taxon>
        <taxon>Campylobacterota</taxon>
        <taxon>Epsilonproteobacteria</taxon>
        <taxon>Campylobacterales</taxon>
        <taxon>Arcobacteraceae</taxon>
        <taxon>Malaciobacter</taxon>
    </lineage>
</organism>
<dbReference type="InterPro" id="IPR005135">
    <property type="entry name" value="Endo/exonuclease/phosphatase"/>
</dbReference>
<dbReference type="SUPFAM" id="SSF56219">
    <property type="entry name" value="DNase I-like"/>
    <property type="match status" value="1"/>
</dbReference>
<evidence type="ECO:0000259" key="9">
    <source>
        <dbReference type="Pfam" id="PF03372"/>
    </source>
</evidence>
<dbReference type="AlphaFoldDB" id="A0AAX2AL07"/>
<comment type="caution">
    <text evidence="10">The sequence shown here is derived from an EMBL/GenBank/DDBJ whole genome shotgun (WGS) entry which is preliminary data.</text>
</comment>
<evidence type="ECO:0000256" key="1">
    <source>
        <dbReference type="ARBA" id="ARBA00001936"/>
    </source>
</evidence>
<proteinExistence type="inferred from homology"/>
<feature type="domain" description="Endonuclease/exonuclease/phosphatase" evidence="9">
    <location>
        <begin position="7"/>
        <end position="245"/>
    </location>
</feature>
<feature type="binding site" evidence="7">
    <location>
        <position position="148"/>
    </location>
    <ligand>
        <name>Mg(2+)</name>
        <dbReference type="ChEBI" id="CHEBI:18420"/>
        <label>1</label>
    </ligand>
</feature>
<evidence type="ECO:0000256" key="3">
    <source>
        <dbReference type="ARBA" id="ARBA00022723"/>
    </source>
</evidence>
<accession>A0AAX2AL07</accession>
<feature type="site" description="Interaction with DNA substrate" evidence="8">
    <location>
        <position position="245"/>
    </location>
</feature>
<name>A0AAX2AL07_9BACT</name>
<evidence type="ECO:0000313" key="10">
    <source>
        <dbReference type="EMBL" id="RXK16361.1"/>
    </source>
</evidence>
<dbReference type="EMBL" id="NXID01000010">
    <property type="protein sequence ID" value="RXK16361.1"/>
    <property type="molecule type" value="Genomic_DNA"/>
</dbReference>
<feature type="site" description="Important for catalytic activity" evidence="8">
    <location>
        <position position="219"/>
    </location>
</feature>
<dbReference type="KEGG" id="amyt:AMYT_0127"/>